<dbReference type="PaxDb" id="3880-AES77985"/>
<sequence length="178" mass="20662">MKLVNSFLGGMPIKEGVTTRSVERSIRNVLATSRNPTIQSVARGGRQRPISFWDEDLPKRGLIATEQRRALGFRRVYDHTLGSPQDETHSNIFFTCEFTKIVWKGCDAIQSHCNRSNATNQLSRMTLSVTQYMIWKERNARIFHKIYQLAQELLHQIKEIVYIRGLKTNQMKNLVLRL</sequence>
<gene>
    <name evidence="1" type="ordered locus">MTR_7g022620</name>
</gene>
<reference evidence="2" key="3">
    <citation type="submission" date="2015-04" db="UniProtKB">
        <authorList>
            <consortium name="EnsemblPlants"/>
        </authorList>
    </citation>
    <scope>IDENTIFICATION</scope>
    <source>
        <strain evidence="2">cv. Jemalong A17</strain>
    </source>
</reference>
<evidence type="ECO:0000313" key="1">
    <source>
        <dbReference type="EMBL" id="AES77985.1"/>
    </source>
</evidence>
<evidence type="ECO:0000313" key="2">
    <source>
        <dbReference type="EnsemblPlants" id="AES77985"/>
    </source>
</evidence>
<accession>G7KUT8</accession>
<dbReference type="AlphaFoldDB" id="G7KUT8"/>
<dbReference type="EMBL" id="CM001223">
    <property type="protein sequence ID" value="AES77985.1"/>
    <property type="molecule type" value="Genomic_DNA"/>
</dbReference>
<keyword evidence="3" id="KW-1185">Reference proteome</keyword>
<proteinExistence type="predicted"/>
<name>G7KUT8_MEDTR</name>
<reference evidence="1 3" key="1">
    <citation type="journal article" date="2011" name="Nature">
        <title>The Medicago genome provides insight into the evolution of rhizobial symbioses.</title>
        <authorList>
            <person name="Young N.D."/>
            <person name="Debelle F."/>
            <person name="Oldroyd G.E."/>
            <person name="Geurts R."/>
            <person name="Cannon S.B."/>
            <person name="Udvardi M.K."/>
            <person name="Benedito V.A."/>
            <person name="Mayer K.F."/>
            <person name="Gouzy J."/>
            <person name="Schoof H."/>
            <person name="Van de Peer Y."/>
            <person name="Proost S."/>
            <person name="Cook D.R."/>
            <person name="Meyers B.C."/>
            <person name="Spannagl M."/>
            <person name="Cheung F."/>
            <person name="De Mita S."/>
            <person name="Krishnakumar V."/>
            <person name="Gundlach H."/>
            <person name="Zhou S."/>
            <person name="Mudge J."/>
            <person name="Bharti A.K."/>
            <person name="Murray J.D."/>
            <person name="Naoumkina M.A."/>
            <person name="Rosen B."/>
            <person name="Silverstein K.A."/>
            <person name="Tang H."/>
            <person name="Rombauts S."/>
            <person name="Zhao P.X."/>
            <person name="Zhou P."/>
            <person name="Barbe V."/>
            <person name="Bardou P."/>
            <person name="Bechner M."/>
            <person name="Bellec A."/>
            <person name="Berger A."/>
            <person name="Berges H."/>
            <person name="Bidwell S."/>
            <person name="Bisseling T."/>
            <person name="Choisne N."/>
            <person name="Couloux A."/>
            <person name="Denny R."/>
            <person name="Deshpande S."/>
            <person name="Dai X."/>
            <person name="Doyle J.J."/>
            <person name="Dudez A.M."/>
            <person name="Farmer A.D."/>
            <person name="Fouteau S."/>
            <person name="Franken C."/>
            <person name="Gibelin C."/>
            <person name="Gish J."/>
            <person name="Goldstein S."/>
            <person name="Gonzalez A.J."/>
            <person name="Green P.J."/>
            <person name="Hallab A."/>
            <person name="Hartog M."/>
            <person name="Hua A."/>
            <person name="Humphray S.J."/>
            <person name="Jeong D.H."/>
            <person name="Jing Y."/>
            <person name="Jocker A."/>
            <person name="Kenton S.M."/>
            <person name="Kim D.J."/>
            <person name="Klee K."/>
            <person name="Lai H."/>
            <person name="Lang C."/>
            <person name="Lin S."/>
            <person name="Macmil S.L."/>
            <person name="Magdelenat G."/>
            <person name="Matthews L."/>
            <person name="McCorrison J."/>
            <person name="Monaghan E.L."/>
            <person name="Mun J.H."/>
            <person name="Najar F.Z."/>
            <person name="Nicholson C."/>
            <person name="Noirot C."/>
            <person name="O'Bleness M."/>
            <person name="Paule C.R."/>
            <person name="Poulain J."/>
            <person name="Prion F."/>
            <person name="Qin B."/>
            <person name="Qu C."/>
            <person name="Retzel E.F."/>
            <person name="Riddle C."/>
            <person name="Sallet E."/>
            <person name="Samain S."/>
            <person name="Samson N."/>
            <person name="Sanders I."/>
            <person name="Saurat O."/>
            <person name="Scarpelli C."/>
            <person name="Schiex T."/>
            <person name="Segurens B."/>
            <person name="Severin A.J."/>
            <person name="Sherrier D.J."/>
            <person name="Shi R."/>
            <person name="Sims S."/>
            <person name="Singer S.R."/>
            <person name="Sinharoy S."/>
            <person name="Sterck L."/>
            <person name="Viollet A."/>
            <person name="Wang B.B."/>
            <person name="Wang K."/>
            <person name="Wang M."/>
            <person name="Wang X."/>
            <person name="Warfsmann J."/>
            <person name="Weissenbach J."/>
            <person name="White D.D."/>
            <person name="White J.D."/>
            <person name="Wiley G.B."/>
            <person name="Wincker P."/>
            <person name="Xing Y."/>
            <person name="Yang L."/>
            <person name="Yao Z."/>
            <person name="Ying F."/>
            <person name="Zhai J."/>
            <person name="Zhou L."/>
            <person name="Zuber A."/>
            <person name="Denarie J."/>
            <person name="Dixon R.A."/>
            <person name="May G.D."/>
            <person name="Schwartz D.C."/>
            <person name="Rogers J."/>
            <person name="Quetier F."/>
            <person name="Town C.D."/>
            <person name="Roe B.A."/>
        </authorList>
    </citation>
    <scope>NUCLEOTIDE SEQUENCE [LARGE SCALE GENOMIC DNA]</scope>
    <source>
        <strain evidence="1">A17</strain>
        <strain evidence="2 3">cv. Jemalong A17</strain>
    </source>
</reference>
<dbReference type="Proteomes" id="UP000002051">
    <property type="component" value="Unassembled WGS sequence"/>
</dbReference>
<reference evidence="1 3" key="2">
    <citation type="journal article" date="2014" name="BMC Genomics">
        <title>An improved genome release (version Mt4.0) for the model legume Medicago truncatula.</title>
        <authorList>
            <person name="Tang H."/>
            <person name="Krishnakumar V."/>
            <person name="Bidwell S."/>
            <person name="Rosen B."/>
            <person name="Chan A."/>
            <person name="Zhou S."/>
            <person name="Gentzbittel L."/>
            <person name="Childs K.L."/>
            <person name="Yandell M."/>
            <person name="Gundlach H."/>
            <person name="Mayer K.F."/>
            <person name="Schwartz D.C."/>
            <person name="Town C.D."/>
        </authorList>
    </citation>
    <scope>GENOME REANNOTATION</scope>
    <source>
        <strain evidence="2 3">cv. Jemalong A17</strain>
    </source>
</reference>
<dbReference type="EnsemblPlants" id="AES77985">
    <property type="protein sequence ID" value="AES77985"/>
    <property type="gene ID" value="MTR_7g022620"/>
</dbReference>
<evidence type="ECO:0000313" key="3">
    <source>
        <dbReference type="Proteomes" id="UP000002051"/>
    </source>
</evidence>
<protein>
    <submittedName>
        <fullName evidence="1 2">Uncharacterized protein</fullName>
    </submittedName>
</protein>
<organism evidence="1 3">
    <name type="scientific">Medicago truncatula</name>
    <name type="common">Barrel medic</name>
    <name type="synonym">Medicago tribuloides</name>
    <dbReference type="NCBI Taxonomy" id="3880"/>
    <lineage>
        <taxon>Eukaryota</taxon>
        <taxon>Viridiplantae</taxon>
        <taxon>Streptophyta</taxon>
        <taxon>Embryophyta</taxon>
        <taxon>Tracheophyta</taxon>
        <taxon>Spermatophyta</taxon>
        <taxon>Magnoliopsida</taxon>
        <taxon>eudicotyledons</taxon>
        <taxon>Gunneridae</taxon>
        <taxon>Pentapetalae</taxon>
        <taxon>rosids</taxon>
        <taxon>fabids</taxon>
        <taxon>Fabales</taxon>
        <taxon>Fabaceae</taxon>
        <taxon>Papilionoideae</taxon>
        <taxon>50 kb inversion clade</taxon>
        <taxon>NPAAA clade</taxon>
        <taxon>Hologalegina</taxon>
        <taxon>IRL clade</taxon>
        <taxon>Trifolieae</taxon>
        <taxon>Medicago</taxon>
    </lineage>
</organism>
<dbReference type="HOGENOM" id="CLU_1512788_0_0_1"/>